<dbReference type="PANTHER" id="PTHR30203">
    <property type="entry name" value="OUTER MEMBRANE CATION EFFLUX PROTEIN"/>
    <property type="match status" value="1"/>
</dbReference>
<dbReference type="InterPro" id="IPR003423">
    <property type="entry name" value="OMP_efflux"/>
</dbReference>
<keyword evidence="3" id="KW-0732">Signal</keyword>
<dbReference type="Pfam" id="PF02321">
    <property type="entry name" value="OEP"/>
    <property type="match status" value="2"/>
</dbReference>
<gene>
    <name evidence="4" type="primary">czcC_1</name>
    <name evidence="4" type="ORF">RHODGE_RHODGE_00920</name>
</gene>
<feature type="chain" id="PRO_5041164029" evidence="3">
    <location>
        <begin position="23"/>
        <end position="440"/>
    </location>
</feature>
<reference evidence="5" key="1">
    <citation type="submission" date="2018-10" db="EMBL/GenBank/DDBJ databases">
        <authorList>
            <person name="Peiro R."/>
            <person name="Begona"/>
            <person name="Cbmso G."/>
            <person name="Lopez M."/>
            <person name="Gonzalez S."/>
            <person name="Sacristan E."/>
            <person name="Castillo E."/>
        </authorList>
    </citation>
    <scope>NUCLEOTIDE SEQUENCE [LARGE SCALE GENOMIC DNA]</scope>
</reference>
<protein>
    <submittedName>
        <fullName evidence="4">Cobalt-zinc-cadmium resistance protein CzcC</fullName>
    </submittedName>
</protein>
<comment type="similarity">
    <text evidence="1">Belongs to the outer membrane factor (OMF) (TC 1.B.17) family.</text>
</comment>
<proteinExistence type="inferred from homology"/>
<name>A0A327KDC3_9BRAD</name>
<comment type="caution">
    <text evidence="4">The sequence shown here is derived from an EMBL/GenBank/DDBJ whole genome shotgun (WGS) entry which is preliminary data.</text>
</comment>
<dbReference type="SUPFAM" id="SSF56954">
    <property type="entry name" value="Outer membrane efflux proteins (OEP)"/>
    <property type="match status" value="1"/>
</dbReference>
<dbReference type="PANTHER" id="PTHR30203:SF24">
    <property type="entry name" value="BLR4935 PROTEIN"/>
    <property type="match status" value="1"/>
</dbReference>
<evidence type="ECO:0000256" key="2">
    <source>
        <dbReference type="SAM" id="MobiDB-lite"/>
    </source>
</evidence>
<dbReference type="GO" id="GO:0015562">
    <property type="term" value="F:efflux transmembrane transporter activity"/>
    <property type="evidence" value="ECO:0007669"/>
    <property type="project" value="InterPro"/>
</dbReference>
<feature type="signal peptide" evidence="3">
    <location>
        <begin position="1"/>
        <end position="22"/>
    </location>
</feature>
<accession>A0A327KDC3</accession>
<evidence type="ECO:0000256" key="3">
    <source>
        <dbReference type="SAM" id="SignalP"/>
    </source>
</evidence>
<dbReference type="EMBL" id="UWOC01000066">
    <property type="protein sequence ID" value="VCU07748.1"/>
    <property type="molecule type" value="Genomic_DNA"/>
</dbReference>
<evidence type="ECO:0000313" key="4">
    <source>
        <dbReference type="EMBL" id="VCU07748.1"/>
    </source>
</evidence>
<feature type="region of interest" description="Disordered" evidence="2">
    <location>
        <begin position="34"/>
        <end position="53"/>
    </location>
</feature>
<dbReference type="AlphaFoldDB" id="A0A327KDC3"/>
<dbReference type="Proteomes" id="UP000289200">
    <property type="component" value="Unassembled WGS sequence"/>
</dbReference>
<evidence type="ECO:0000256" key="1">
    <source>
        <dbReference type="ARBA" id="ARBA00007613"/>
    </source>
</evidence>
<evidence type="ECO:0000313" key="5">
    <source>
        <dbReference type="Proteomes" id="UP000289200"/>
    </source>
</evidence>
<sequence>MRSRCVALCATTLFTAAMPAFAQVGGPVTAPVARPTTPQVPAPRPAGPTVSGLPAPFVARSGPLPARLTLEDAVAEAAARAPAIVAAQAEVDAAGARLGQARLRPNPELNVEVENFAGGGPERVETTVSINQRLDLGGRRRARVSAAQAALAAQELRLSIALADLARDVRISFATAVAASARLELAQANQGRAAELARIAEELVAAGREPPLRALRARTALAQSDAALRSAEAELAAARQSLGVLLGGAVDSTELIDSGSLPIPAAVDPSETLDVRLAEAERLAAETGVAQERAAGRLDPSVGVGVRHIAETGDKALVAGFSVPLPLFDRNRGNIAAARAGVRAAEARREAALAQAAATIANASTALAAADVRVRALESAAVPEAREALRLTELSYQAGRSSLLELLDAQEAFAAVQSELIEARLARATAAASLTRSAAQ</sequence>
<dbReference type="InterPro" id="IPR010131">
    <property type="entry name" value="MdtP/NodT-like"/>
</dbReference>
<organism evidence="4 5">
    <name type="scientific">Rhodoplanes serenus</name>
    <dbReference type="NCBI Taxonomy" id="200615"/>
    <lineage>
        <taxon>Bacteria</taxon>
        <taxon>Pseudomonadati</taxon>
        <taxon>Pseudomonadota</taxon>
        <taxon>Alphaproteobacteria</taxon>
        <taxon>Hyphomicrobiales</taxon>
        <taxon>Nitrobacteraceae</taxon>
        <taxon>Rhodoplanes</taxon>
    </lineage>
</organism>
<dbReference type="OrthoDB" id="9791261at2"/>
<dbReference type="Gene3D" id="1.20.1600.10">
    <property type="entry name" value="Outer membrane efflux proteins (OEP)"/>
    <property type="match status" value="1"/>
</dbReference>
<keyword evidence="5" id="KW-1185">Reference proteome</keyword>